<feature type="repeat" description="ARM" evidence="1">
    <location>
        <begin position="329"/>
        <end position="371"/>
    </location>
</feature>
<dbReference type="InterPro" id="IPR000225">
    <property type="entry name" value="Armadillo"/>
</dbReference>
<name>A0A812IZ51_9DINO</name>
<proteinExistence type="predicted"/>
<gene>
    <name evidence="4" type="primary">PUB12</name>
    <name evidence="4" type="ORF">SNAT2548_LOCUS5285</name>
</gene>
<dbReference type="InterPro" id="IPR000160">
    <property type="entry name" value="GGDEF_dom"/>
</dbReference>
<dbReference type="InterPro" id="IPR016024">
    <property type="entry name" value="ARM-type_fold"/>
</dbReference>
<comment type="caution">
    <text evidence="4">The sequence shown here is derived from an EMBL/GenBank/DDBJ whole genome shotgun (WGS) entry which is preliminary data.</text>
</comment>
<dbReference type="Pfam" id="PF00990">
    <property type="entry name" value="GGDEF"/>
    <property type="match status" value="1"/>
</dbReference>
<evidence type="ECO:0000259" key="3">
    <source>
        <dbReference type="Pfam" id="PF00990"/>
    </source>
</evidence>
<evidence type="ECO:0000313" key="5">
    <source>
        <dbReference type="Proteomes" id="UP000604046"/>
    </source>
</evidence>
<dbReference type="NCBIfam" id="TIGR00254">
    <property type="entry name" value="GGDEF"/>
    <property type="match status" value="1"/>
</dbReference>
<reference evidence="4" key="1">
    <citation type="submission" date="2021-02" db="EMBL/GenBank/DDBJ databases">
        <authorList>
            <person name="Dougan E. K."/>
            <person name="Rhodes N."/>
            <person name="Thang M."/>
            <person name="Chan C."/>
        </authorList>
    </citation>
    <scope>NUCLEOTIDE SEQUENCE</scope>
</reference>
<dbReference type="InterPro" id="IPR043128">
    <property type="entry name" value="Rev_trsase/Diguanyl_cyclase"/>
</dbReference>
<feature type="domain" description="GGDEF" evidence="3">
    <location>
        <begin position="90"/>
        <end position="179"/>
    </location>
</feature>
<feature type="repeat" description="ARM" evidence="1">
    <location>
        <begin position="452"/>
        <end position="494"/>
    </location>
</feature>
<dbReference type="PROSITE" id="PS50176">
    <property type="entry name" value="ARM_REPEAT"/>
    <property type="match status" value="5"/>
</dbReference>
<dbReference type="PANTHER" id="PTHR23315">
    <property type="entry name" value="U BOX DOMAIN-CONTAINING"/>
    <property type="match status" value="1"/>
</dbReference>
<dbReference type="PANTHER" id="PTHR23315:SF7">
    <property type="entry name" value="U-BOX DOMAIN-CONTAINING PROTEIN 4"/>
    <property type="match status" value="1"/>
</dbReference>
<dbReference type="Gene3D" id="3.30.70.270">
    <property type="match status" value="1"/>
</dbReference>
<dbReference type="EMBL" id="CAJNDS010000336">
    <property type="protein sequence ID" value="CAE7194069.1"/>
    <property type="molecule type" value="Genomic_DNA"/>
</dbReference>
<dbReference type="OrthoDB" id="422570at2759"/>
<accession>A0A812IZ51</accession>
<dbReference type="SUPFAM" id="SSF55073">
    <property type="entry name" value="Nucleotide cyclase"/>
    <property type="match status" value="1"/>
</dbReference>
<dbReference type="Pfam" id="PF00514">
    <property type="entry name" value="Arm"/>
    <property type="match status" value="4"/>
</dbReference>
<dbReference type="Gene3D" id="1.25.10.10">
    <property type="entry name" value="Leucine-rich Repeat Variant"/>
    <property type="match status" value="2"/>
</dbReference>
<feature type="repeat" description="ARM" evidence="1">
    <location>
        <begin position="493"/>
        <end position="535"/>
    </location>
</feature>
<organism evidence="4 5">
    <name type="scientific">Symbiodinium natans</name>
    <dbReference type="NCBI Taxonomy" id="878477"/>
    <lineage>
        <taxon>Eukaryota</taxon>
        <taxon>Sar</taxon>
        <taxon>Alveolata</taxon>
        <taxon>Dinophyceae</taxon>
        <taxon>Suessiales</taxon>
        <taxon>Symbiodiniaceae</taxon>
        <taxon>Symbiodinium</taxon>
    </lineage>
</organism>
<sequence>MSRALDDFRAELARLCLSKGLERDFKASIQRTLHNLRLSSEQLRQAGGNRQKLTVEFQTEWQKREADLAILDAKFVAAAKKRLELNGILYDPLTLLRCKAFYGELLEMLSGKPLVLTMASADLDHFKVVNDCWSHAHGDFAIIQVAEVIAEQCEAWNSQQREALCVPFRFGGDEFVFAFVAQEGASADLRGFLDTLRSLVVARLREVFDFRKLPREQCRRDGEEIKARGPAISIAASDSGSCEVAIWELHQLYLQAEKFLEAAKLEFRKGEDPKGGVQVQADRAAHLRLPELRKLTDDDRHGAMLVELLSHGTPVGQENAAVALVARSGAIPPLVELLSHGTPVAQERAALALSNLAANNANQVPIAVAGAIPPLVELLRGGTPTGQENAALALSNLAVNDTNKLSIAGAGGIPPLVELLTRGTLVGQEEAAAVLLSLAANVGNQLPIASAGGIPPLVELLTRGTPVAQENAAGALWNLAANDENEAEIARAGAVRPLVELLTHGTSVAQERAAGALWNLTFRPENLAEAKTAGALAAAAELSVSGSPTAQEEAKKLVSQLQPGRRGADSTSFA</sequence>
<keyword evidence="5" id="KW-1185">Reference proteome</keyword>
<evidence type="ECO:0000256" key="2">
    <source>
        <dbReference type="SAM" id="MobiDB-lite"/>
    </source>
</evidence>
<dbReference type="SUPFAM" id="SSF48371">
    <property type="entry name" value="ARM repeat"/>
    <property type="match status" value="1"/>
</dbReference>
<feature type="repeat" description="ARM" evidence="1">
    <location>
        <begin position="411"/>
        <end position="453"/>
    </location>
</feature>
<dbReference type="InterPro" id="IPR011989">
    <property type="entry name" value="ARM-like"/>
</dbReference>
<evidence type="ECO:0000256" key="1">
    <source>
        <dbReference type="PROSITE-ProRule" id="PRU00259"/>
    </source>
</evidence>
<evidence type="ECO:0000313" key="4">
    <source>
        <dbReference type="EMBL" id="CAE7194069.1"/>
    </source>
</evidence>
<feature type="repeat" description="ARM" evidence="1">
    <location>
        <begin position="370"/>
        <end position="412"/>
    </location>
</feature>
<dbReference type="InterPro" id="IPR029787">
    <property type="entry name" value="Nucleotide_cyclase"/>
</dbReference>
<dbReference type="Proteomes" id="UP000604046">
    <property type="component" value="Unassembled WGS sequence"/>
</dbReference>
<protein>
    <submittedName>
        <fullName evidence="4">PUB12 protein</fullName>
    </submittedName>
</protein>
<dbReference type="AlphaFoldDB" id="A0A812IZ51"/>
<dbReference type="SMART" id="SM00185">
    <property type="entry name" value="ARM"/>
    <property type="match status" value="5"/>
</dbReference>
<feature type="region of interest" description="Disordered" evidence="2">
    <location>
        <begin position="544"/>
        <end position="574"/>
    </location>
</feature>